<comment type="caution">
    <text evidence="2">The sequence shown here is derived from an EMBL/GenBank/DDBJ whole genome shotgun (WGS) entry which is preliminary data.</text>
</comment>
<feature type="region of interest" description="Disordered" evidence="1">
    <location>
        <begin position="366"/>
        <end position="458"/>
    </location>
</feature>
<dbReference type="Gene3D" id="1.20.1260.20">
    <property type="entry name" value="PPE superfamily"/>
    <property type="match status" value="1"/>
</dbReference>
<gene>
    <name evidence="2" type="ORF">JT362_05295</name>
</gene>
<accession>A0ABT2J4C8</accession>
<dbReference type="Proteomes" id="UP001156441">
    <property type="component" value="Unassembled WGS sequence"/>
</dbReference>
<feature type="compositionally biased region" description="Gly residues" evidence="1">
    <location>
        <begin position="366"/>
        <end position="417"/>
    </location>
</feature>
<dbReference type="RefSeq" id="WP_260189880.1">
    <property type="nucleotide sequence ID" value="NZ_JAFFZE010000006.1"/>
</dbReference>
<dbReference type="EMBL" id="JAFFZE010000006">
    <property type="protein sequence ID" value="MCT2582536.1"/>
    <property type="molecule type" value="Genomic_DNA"/>
</dbReference>
<keyword evidence="3" id="KW-1185">Reference proteome</keyword>
<name>A0ABT2J4C8_9PSEU</name>
<reference evidence="2 3" key="1">
    <citation type="submission" date="2021-02" db="EMBL/GenBank/DDBJ databases">
        <title>Actinophytocola xerophila sp. nov., isolated from soil of cotton cropping field.</title>
        <authorList>
            <person name="Huang R."/>
            <person name="Chen X."/>
            <person name="Ge X."/>
            <person name="Liu W."/>
        </authorList>
    </citation>
    <scope>NUCLEOTIDE SEQUENCE [LARGE SCALE GENOMIC DNA]</scope>
    <source>
        <strain evidence="2 3">S1-96</strain>
    </source>
</reference>
<evidence type="ECO:0000313" key="3">
    <source>
        <dbReference type="Proteomes" id="UP001156441"/>
    </source>
</evidence>
<evidence type="ECO:0008006" key="4">
    <source>
        <dbReference type="Google" id="ProtNLM"/>
    </source>
</evidence>
<evidence type="ECO:0000256" key="1">
    <source>
        <dbReference type="SAM" id="MobiDB-lite"/>
    </source>
</evidence>
<feature type="region of interest" description="Disordered" evidence="1">
    <location>
        <begin position="307"/>
        <end position="330"/>
    </location>
</feature>
<evidence type="ECO:0000313" key="2">
    <source>
        <dbReference type="EMBL" id="MCT2582536.1"/>
    </source>
</evidence>
<organism evidence="2 3">
    <name type="scientific">Actinophytocola gossypii</name>
    <dbReference type="NCBI Taxonomy" id="2812003"/>
    <lineage>
        <taxon>Bacteria</taxon>
        <taxon>Bacillati</taxon>
        <taxon>Actinomycetota</taxon>
        <taxon>Actinomycetes</taxon>
        <taxon>Pseudonocardiales</taxon>
        <taxon>Pseudonocardiaceae</taxon>
    </lineage>
</organism>
<sequence>MAPNNENQPYNTQVYAGDTADALQNIPFMGGAFSTQFENTISAAQASNLAPEVRMGDDHVLGDTPNWHGYSSQQLYDFAMRGNVPSTADALGRGFTDGGNRLAEAANGLFEAVTALEGAWTGVAADSARAALAPLAQAAGQTGQTAQMMGVQMSRQSVAATEVRKLPPPQEVDQQQAMQSMLTGGPAAMQADLRAQREAANAVKREQISYLEAYTRSMSDVDQQTPSFVPPPTGSINPDAGGGSRITGSSVPVPHSGGGFEGGTSTGNPGGGWVGAAPGSAVGGQTPAFGEGELDTGDLTIPGTIPNTSASGFTSHTPSVTPSVSPGGMPGSVPGGAPAAPAAGAGGFGGAFGNFGAGGGAGGTAAGAGGTGAGQGSGTGARGMGPTGAGAGGAGTTGGVTGRGGVGAGAMGAGGRKANGEDDDEHERPSYLVEGDPDSAFGSDQLTAPSVIGGDGNE</sequence>
<feature type="compositionally biased region" description="Polar residues" evidence="1">
    <location>
        <begin position="307"/>
        <end position="316"/>
    </location>
</feature>
<proteinExistence type="predicted"/>
<dbReference type="InterPro" id="IPR038332">
    <property type="entry name" value="PPE_sf"/>
</dbReference>
<protein>
    <recommendedName>
        <fullName evidence="4">PPE domain-containing protein</fullName>
    </recommendedName>
</protein>
<feature type="compositionally biased region" description="Low complexity" evidence="1">
    <location>
        <begin position="317"/>
        <end position="327"/>
    </location>
</feature>